<keyword evidence="3 5" id="KW-1133">Transmembrane helix</keyword>
<dbReference type="EMBL" id="OV696697">
    <property type="protein sequence ID" value="CAH1241157.1"/>
    <property type="molecule type" value="Genomic_DNA"/>
</dbReference>
<dbReference type="Proteomes" id="UP000838412">
    <property type="component" value="Chromosome 12"/>
</dbReference>
<dbReference type="AlphaFoldDB" id="A0A8J9YSZ9"/>
<dbReference type="GO" id="GO:0016491">
    <property type="term" value="F:oxidoreductase activity"/>
    <property type="evidence" value="ECO:0007669"/>
    <property type="project" value="InterPro"/>
</dbReference>
<feature type="transmembrane region" description="Helical" evidence="5">
    <location>
        <begin position="94"/>
        <end position="117"/>
    </location>
</feature>
<accession>A0A8J9YSZ9</accession>
<evidence type="ECO:0000256" key="3">
    <source>
        <dbReference type="ARBA" id="ARBA00022989"/>
    </source>
</evidence>
<dbReference type="Pfam" id="PF04116">
    <property type="entry name" value="FA_hydroxylase"/>
    <property type="match status" value="1"/>
</dbReference>
<evidence type="ECO:0000256" key="2">
    <source>
        <dbReference type="ARBA" id="ARBA00022692"/>
    </source>
</evidence>
<organism evidence="7 8">
    <name type="scientific">Branchiostoma lanceolatum</name>
    <name type="common">Common lancelet</name>
    <name type="synonym">Amphioxus lanceolatum</name>
    <dbReference type="NCBI Taxonomy" id="7740"/>
    <lineage>
        <taxon>Eukaryota</taxon>
        <taxon>Metazoa</taxon>
        <taxon>Chordata</taxon>
        <taxon>Cephalochordata</taxon>
        <taxon>Leptocardii</taxon>
        <taxon>Amphioxiformes</taxon>
        <taxon>Branchiostomatidae</taxon>
        <taxon>Branchiostoma</taxon>
    </lineage>
</organism>
<name>A0A8J9YSZ9_BRALA</name>
<dbReference type="GO" id="GO:0005506">
    <property type="term" value="F:iron ion binding"/>
    <property type="evidence" value="ECO:0007669"/>
    <property type="project" value="InterPro"/>
</dbReference>
<gene>
    <name evidence="7" type="primary">MSMO1</name>
    <name evidence="7" type="ORF">BLAG_LOCUS4916</name>
</gene>
<dbReference type="InterPro" id="IPR006694">
    <property type="entry name" value="Fatty_acid_hydroxylase"/>
</dbReference>
<dbReference type="OrthoDB" id="1658724at2759"/>
<reference evidence="7" key="1">
    <citation type="submission" date="2022-01" db="EMBL/GenBank/DDBJ databases">
        <authorList>
            <person name="Braso-Vives M."/>
        </authorList>
    </citation>
    <scope>NUCLEOTIDE SEQUENCE</scope>
</reference>
<evidence type="ECO:0000313" key="8">
    <source>
        <dbReference type="Proteomes" id="UP000838412"/>
    </source>
</evidence>
<evidence type="ECO:0000256" key="4">
    <source>
        <dbReference type="ARBA" id="ARBA00023136"/>
    </source>
</evidence>
<proteinExistence type="predicted"/>
<dbReference type="InterPro" id="IPR050307">
    <property type="entry name" value="Sterol_Desaturase_Related"/>
</dbReference>
<feature type="transmembrane region" description="Helical" evidence="5">
    <location>
        <begin position="129"/>
        <end position="150"/>
    </location>
</feature>
<protein>
    <submittedName>
        <fullName evidence="7">MSMO1 protein</fullName>
    </submittedName>
</protein>
<keyword evidence="2 5" id="KW-0812">Transmembrane</keyword>
<keyword evidence="4 5" id="KW-0472">Membrane</keyword>
<keyword evidence="8" id="KW-1185">Reference proteome</keyword>
<feature type="transmembrane region" description="Helical" evidence="5">
    <location>
        <begin position="187"/>
        <end position="213"/>
    </location>
</feature>
<evidence type="ECO:0000256" key="1">
    <source>
        <dbReference type="ARBA" id="ARBA00004370"/>
    </source>
</evidence>
<evidence type="ECO:0000313" key="7">
    <source>
        <dbReference type="EMBL" id="CAH1241157.1"/>
    </source>
</evidence>
<evidence type="ECO:0000256" key="5">
    <source>
        <dbReference type="SAM" id="Phobius"/>
    </source>
</evidence>
<evidence type="ECO:0000259" key="6">
    <source>
        <dbReference type="Pfam" id="PF04116"/>
    </source>
</evidence>
<sequence>MDVNDSVITTVRLVADYVPQNPLSGPFEESWRSMTEHYTEYQIATWGSLFFHEMTYFLICLPGFLYQFLPFMQKYKIQQTKPETWEAQLQCFKLLMFSHFFIQMPLMCGTYHFTQWFNIPYDYDSIPPWYVLGLQIFGCFVVEDVWHYFLHRVLHHKNYYKYVHKVHHNFQAPFGAVAEYAHPVETLVLGTGFFLGILFFCTHFVQMWVWGLFRLLETIDVHSGYDIPYNPMHLLPCYTGARFHDFHHMNFNGNYAPTFRWWDKLFGTDWQYKEFCNKQATKDGLKKD</sequence>
<feature type="domain" description="Fatty acid hydroxylase" evidence="6">
    <location>
        <begin position="138"/>
        <end position="268"/>
    </location>
</feature>
<feature type="transmembrane region" description="Helical" evidence="5">
    <location>
        <begin position="54"/>
        <end position="73"/>
    </location>
</feature>
<dbReference type="PANTHER" id="PTHR11863">
    <property type="entry name" value="STEROL DESATURASE"/>
    <property type="match status" value="1"/>
</dbReference>
<dbReference type="GO" id="GO:0016020">
    <property type="term" value="C:membrane"/>
    <property type="evidence" value="ECO:0007669"/>
    <property type="project" value="UniProtKB-SubCell"/>
</dbReference>
<dbReference type="GO" id="GO:0008610">
    <property type="term" value="P:lipid biosynthetic process"/>
    <property type="evidence" value="ECO:0007669"/>
    <property type="project" value="InterPro"/>
</dbReference>
<comment type="subcellular location">
    <subcellularLocation>
        <location evidence="1">Membrane</location>
    </subcellularLocation>
</comment>